<reference evidence="24 25" key="1">
    <citation type="submission" date="2017-06" db="EMBL/GenBank/DDBJ databases">
        <title>A platform for efficient transgenesis in Macrostomum lignano, a flatworm model organism for stem cell research.</title>
        <authorList>
            <person name="Berezikov E."/>
        </authorList>
    </citation>
    <scope>NUCLEOTIDE SEQUENCE [LARGE SCALE GENOMIC DNA]</scope>
    <source>
        <strain evidence="24">DV1</strain>
        <tissue evidence="24">Whole organism</tissue>
    </source>
</reference>
<evidence type="ECO:0000256" key="17">
    <source>
        <dbReference type="ARBA" id="ARBA00040846"/>
    </source>
</evidence>
<evidence type="ECO:0000256" key="14">
    <source>
        <dbReference type="ARBA" id="ARBA00023065"/>
    </source>
</evidence>
<keyword evidence="10" id="KW-0862">Zinc</keyword>
<comment type="subcellular location">
    <subcellularLocation>
        <location evidence="3">Cytoplasmic vesicle</location>
        <location evidence="3">COPII-coated vesicle membrane</location>
        <topology evidence="3">Multi-pass membrane protein</topology>
    </subcellularLocation>
    <subcellularLocation>
        <location evidence="4">Cytoplasmic vesicle</location>
        <location evidence="4">Secretory vesicle membrane</location>
        <topology evidence="4">Multi-pass membrane protein</topology>
    </subcellularLocation>
    <subcellularLocation>
        <location evidence="2">Golgi apparatus</location>
        <location evidence="2">Golgi stack membrane</location>
        <topology evidence="2">Multi-pass membrane protein</topology>
    </subcellularLocation>
    <subcellularLocation>
        <location evidence="1">Golgi apparatus</location>
        <location evidence="1">trans-Golgi network membrane</location>
        <topology evidence="1">Multi-pass membrane protein</topology>
    </subcellularLocation>
</comment>
<evidence type="ECO:0000256" key="18">
    <source>
        <dbReference type="ARBA" id="ARBA00042038"/>
    </source>
</evidence>
<feature type="transmembrane region" description="Helical" evidence="22">
    <location>
        <begin position="43"/>
        <end position="62"/>
    </location>
</feature>
<feature type="transmembrane region" description="Helical" evidence="22">
    <location>
        <begin position="604"/>
        <end position="627"/>
    </location>
</feature>
<evidence type="ECO:0000256" key="20">
    <source>
        <dbReference type="ARBA" id="ARBA00048349"/>
    </source>
</evidence>
<evidence type="ECO:0000256" key="22">
    <source>
        <dbReference type="SAM" id="Phobius"/>
    </source>
</evidence>
<keyword evidence="15 22" id="KW-0472">Membrane</keyword>
<evidence type="ECO:0000256" key="21">
    <source>
        <dbReference type="SAM" id="MobiDB-lite"/>
    </source>
</evidence>
<dbReference type="InterPro" id="IPR045316">
    <property type="entry name" value="Msc2-like"/>
</dbReference>
<dbReference type="GO" id="GO:0012507">
    <property type="term" value="C:ER to Golgi transport vesicle membrane"/>
    <property type="evidence" value="ECO:0007669"/>
    <property type="project" value="UniProtKB-SubCell"/>
</dbReference>
<evidence type="ECO:0000256" key="4">
    <source>
        <dbReference type="ARBA" id="ARBA00004638"/>
    </source>
</evidence>
<keyword evidence="6" id="KW-0813">Transport</keyword>
<keyword evidence="14" id="KW-0406">Ion transport</keyword>
<evidence type="ECO:0000256" key="7">
    <source>
        <dbReference type="ARBA" id="ARBA00022449"/>
    </source>
</evidence>
<keyword evidence="11" id="KW-0864">Zinc transport</keyword>
<evidence type="ECO:0000313" key="25">
    <source>
        <dbReference type="Proteomes" id="UP000215902"/>
    </source>
</evidence>
<feature type="transmembrane region" description="Helical" evidence="22">
    <location>
        <begin position="578"/>
        <end position="598"/>
    </location>
</feature>
<keyword evidence="13" id="KW-0333">Golgi apparatus</keyword>
<dbReference type="OrthoDB" id="78669at2759"/>
<feature type="transmembrane region" description="Helical" evidence="22">
    <location>
        <begin position="400"/>
        <end position="420"/>
    </location>
</feature>
<evidence type="ECO:0000256" key="11">
    <source>
        <dbReference type="ARBA" id="ARBA00022906"/>
    </source>
</evidence>
<proteinExistence type="inferred from homology"/>
<organism evidence="24 25">
    <name type="scientific">Macrostomum lignano</name>
    <dbReference type="NCBI Taxonomy" id="282301"/>
    <lineage>
        <taxon>Eukaryota</taxon>
        <taxon>Metazoa</taxon>
        <taxon>Spiralia</taxon>
        <taxon>Lophotrochozoa</taxon>
        <taxon>Platyhelminthes</taxon>
        <taxon>Rhabditophora</taxon>
        <taxon>Macrostomorpha</taxon>
        <taxon>Macrostomida</taxon>
        <taxon>Macrostomidae</taxon>
        <taxon>Macrostomum</taxon>
    </lineage>
</organism>
<evidence type="ECO:0000256" key="12">
    <source>
        <dbReference type="ARBA" id="ARBA00022989"/>
    </source>
</evidence>
<dbReference type="GO" id="GO:0046872">
    <property type="term" value="F:metal ion binding"/>
    <property type="evidence" value="ECO:0007669"/>
    <property type="project" value="UniProtKB-KW"/>
</dbReference>
<feature type="transmembrane region" description="Helical" evidence="22">
    <location>
        <begin position="185"/>
        <end position="204"/>
    </location>
</feature>
<dbReference type="STRING" id="282301.A0A267GNJ9"/>
<feature type="transmembrane region" description="Helical" evidence="22">
    <location>
        <begin position="248"/>
        <end position="266"/>
    </location>
</feature>
<evidence type="ECO:0000256" key="6">
    <source>
        <dbReference type="ARBA" id="ARBA00022448"/>
    </source>
</evidence>
<accession>A0A267GNJ9</accession>
<evidence type="ECO:0000256" key="19">
    <source>
        <dbReference type="ARBA" id="ARBA00042217"/>
    </source>
</evidence>
<dbReference type="GO" id="GO:0015297">
    <property type="term" value="F:antiporter activity"/>
    <property type="evidence" value="ECO:0007669"/>
    <property type="project" value="UniProtKB-KW"/>
</dbReference>
<evidence type="ECO:0000256" key="2">
    <source>
        <dbReference type="ARBA" id="ARBA00004205"/>
    </source>
</evidence>
<feature type="non-terminal residue" evidence="24">
    <location>
        <position position="1"/>
    </location>
</feature>
<comment type="catalytic activity">
    <reaction evidence="20">
        <text>Zn(2+)(in) + 2 H(+)(out) = Zn(2+)(out) + 2 H(+)(in)</text>
        <dbReference type="Rhea" id="RHEA:72627"/>
        <dbReference type="ChEBI" id="CHEBI:15378"/>
        <dbReference type="ChEBI" id="CHEBI:29105"/>
    </reaction>
</comment>
<dbReference type="GO" id="GO:1904257">
    <property type="term" value="P:zinc ion import into Golgi lumen"/>
    <property type="evidence" value="ECO:0007669"/>
    <property type="project" value="TreeGrafter"/>
</dbReference>
<dbReference type="PANTHER" id="PTHR45755:SF1">
    <property type="entry name" value="PROTON-COUPLED ZINC ANTIPORTER SLC30A5"/>
    <property type="match status" value="1"/>
</dbReference>
<feature type="transmembrane region" description="Helical" evidence="22">
    <location>
        <begin position="152"/>
        <end position="173"/>
    </location>
</feature>
<dbReference type="EMBL" id="NIVC01000254">
    <property type="protein sequence ID" value="PAA86984.1"/>
    <property type="molecule type" value="Genomic_DNA"/>
</dbReference>
<dbReference type="InterPro" id="IPR002524">
    <property type="entry name" value="Cation_efflux"/>
</dbReference>
<dbReference type="Pfam" id="PF01545">
    <property type="entry name" value="Cation_efflux"/>
    <property type="match status" value="1"/>
</dbReference>
<keyword evidence="12 22" id="KW-1133">Transmembrane helix</keyword>
<dbReference type="SUPFAM" id="SSF161111">
    <property type="entry name" value="Cation efflux protein transmembrane domain-like"/>
    <property type="match status" value="1"/>
</dbReference>
<keyword evidence="9" id="KW-0479">Metal-binding</keyword>
<feature type="transmembrane region" description="Helical" evidence="22">
    <location>
        <begin position="325"/>
        <end position="343"/>
    </location>
</feature>
<comment type="similarity">
    <text evidence="5">Belongs to the cation diffusion facilitator (CDF) transporter (TC 2.A.4) family. SLC30A subfamily.</text>
</comment>
<dbReference type="InterPro" id="IPR027469">
    <property type="entry name" value="Cation_efflux_TMD_sf"/>
</dbReference>
<dbReference type="PANTHER" id="PTHR45755">
    <property type="match status" value="1"/>
</dbReference>
<keyword evidence="25" id="KW-1185">Reference proteome</keyword>
<feature type="compositionally biased region" description="Basic residues" evidence="21">
    <location>
        <begin position="554"/>
        <end position="568"/>
    </location>
</feature>
<feature type="transmembrane region" description="Helical" evidence="22">
    <location>
        <begin position="82"/>
        <end position="102"/>
    </location>
</feature>
<evidence type="ECO:0000256" key="9">
    <source>
        <dbReference type="ARBA" id="ARBA00022723"/>
    </source>
</evidence>
<sequence length="766" mass="81503">IRDSDSDKYSFSNANLSSYIFLLLGVKFLKAVGLFLTYDLLKLVNIVHLLFFLKLCTGLFQVVMHKPLSSGVLSRTRFSRVLARGLLGCLTDGLWLLGLSLCGPLRCILLYEHEDLLVLSAVRSLCCKSTTTVATSSAGASSASLPARRGGAFFVGAVLALLFLDHDSAAAAVGDQAGPASVLGLADHKLGLIIVLCAALLTSLKPPAVSADDKSIAALSTCSSATMLLPVSLWQAAFSETVESADTASSHVLAALAFVVFIVFALDRSVSAACSAQIGSASLNRVAFLLVSSSGLLLSLVWSRPTGRLSSIVPPSEHRLSGGCLAAFLLMQACALVFSASGAQRPSARNASFIGYSAGGLPLYTSGGGSAALLSRARHDAMRLARDGLRQVLAEPNSRSIFYFLLLNLAFTGVELAYGLWTNSLGLLSDGFHMLFDCSALVMGLCASVLGRWSPTRSFPFGFNRVEVLSGFVNAMFLMIIAAFVLISALSRLLHPPAISSERLLPVSICGLLVNLFGLLSFSHAHSHGGGSATKSKPHHPDSASTCSSDAKSHSHSHSHSHTHSHSHAHNDANMRGVFLHVMADTLGSVGVIISSFLVSWFGFYIADPVCSLFISLLILLSVMPLLKDTVSVLALSSPMPEAEDALQRLLAISGVMRCRNCRFWRHTNDTLCACVHLVVATDAGEQRILTAATAALKTSGFHTTAVQIEKEAFFQHMSGMGNTVPSDLEVTRDSLMVQLSKTPIITFAEQWQTSLTLTLIHYLAM</sequence>
<feature type="transmembrane region" description="Helical" evidence="22">
    <location>
        <begin position="432"/>
        <end position="451"/>
    </location>
</feature>
<comment type="caution">
    <text evidence="24">The sequence shown here is derived from an EMBL/GenBank/DDBJ whole genome shotgun (WGS) entry which is preliminary data.</text>
</comment>
<evidence type="ECO:0000256" key="15">
    <source>
        <dbReference type="ARBA" id="ARBA00023136"/>
    </source>
</evidence>
<dbReference type="InterPro" id="IPR058533">
    <property type="entry name" value="Cation_efflux_TM"/>
</dbReference>
<feature type="domain" description="Cation efflux protein transmembrane" evidence="23">
    <location>
        <begin position="401"/>
        <end position="634"/>
    </location>
</feature>
<feature type="transmembrane region" description="Helical" evidence="22">
    <location>
        <begin position="503"/>
        <end position="522"/>
    </location>
</feature>
<feature type="transmembrane region" description="Helical" evidence="22">
    <location>
        <begin position="16"/>
        <end position="36"/>
    </location>
</feature>
<evidence type="ECO:0000256" key="3">
    <source>
        <dbReference type="ARBA" id="ARBA00004557"/>
    </source>
</evidence>
<evidence type="ECO:0000313" key="24">
    <source>
        <dbReference type="EMBL" id="PAA86984.1"/>
    </source>
</evidence>
<evidence type="ECO:0000256" key="5">
    <source>
        <dbReference type="ARBA" id="ARBA00008873"/>
    </source>
</evidence>
<dbReference type="Proteomes" id="UP000215902">
    <property type="component" value="Unassembled WGS sequence"/>
</dbReference>
<feature type="region of interest" description="Disordered" evidence="21">
    <location>
        <begin position="531"/>
        <end position="569"/>
    </location>
</feature>
<gene>
    <name evidence="24" type="ORF">BOX15_Mlig001516g2</name>
</gene>
<dbReference type="Gene3D" id="1.20.1510.10">
    <property type="entry name" value="Cation efflux protein transmembrane domain"/>
    <property type="match status" value="1"/>
</dbReference>
<keyword evidence="8 22" id="KW-0812">Transmembrane</keyword>
<evidence type="ECO:0000256" key="1">
    <source>
        <dbReference type="ARBA" id="ARBA00004166"/>
    </source>
</evidence>
<keyword evidence="7" id="KW-0050">Antiport</keyword>
<dbReference type="GO" id="GO:0005385">
    <property type="term" value="F:zinc ion transmembrane transporter activity"/>
    <property type="evidence" value="ECO:0007669"/>
    <property type="project" value="InterPro"/>
</dbReference>
<protein>
    <recommendedName>
        <fullName evidence="17">Proton-coupled zinc antiporter SLC30A5</fullName>
    </recommendedName>
    <alternativeName>
        <fullName evidence="19">Solute carrier family 30 member 5</fullName>
    </alternativeName>
    <alternativeName>
        <fullName evidence="18">Zinc transporter 5</fullName>
    </alternativeName>
</protein>
<dbReference type="AlphaFoldDB" id="A0A267GNJ9"/>
<evidence type="ECO:0000256" key="16">
    <source>
        <dbReference type="ARBA" id="ARBA00038531"/>
    </source>
</evidence>
<evidence type="ECO:0000256" key="10">
    <source>
        <dbReference type="ARBA" id="ARBA00022833"/>
    </source>
</evidence>
<dbReference type="NCBIfam" id="TIGR01297">
    <property type="entry name" value="CDF"/>
    <property type="match status" value="1"/>
</dbReference>
<feature type="transmembrane region" description="Helical" evidence="22">
    <location>
        <begin position="286"/>
        <end position="305"/>
    </location>
</feature>
<name>A0A267GNJ9_9PLAT</name>
<evidence type="ECO:0000259" key="23">
    <source>
        <dbReference type="Pfam" id="PF01545"/>
    </source>
</evidence>
<feature type="transmembrane region" description="Helical" evidence="22">
    <location>
        <begin position="216"/>
        <end position="236"/>
    </location>
</feature>
<evidence type="ECO:0000256" key="8">
    <source>
        <dbReference type="ARBA" id="ARBA00022692"/>
    </source>
</evidence>
<comment type="subunit">
    <text evidence="16">Heterodimer with SLC30A6/ZNT6; form a functional zinc ion transmembrane transporter.</text>
</comment>
<dbReference type="GO" id="GO:0032580">
    <property type="term" value="C:Golgi cisterna membrane"/>
    <property type="evidence" value="ECO:0007669"/>
    <property type="project" value="UniProtKB-SubCell"/>
</dbReference>
<evidence type="ECO:0000256" key="13">
    <source>
        <dbReference type="ARBA" id="ARBA00023034"/>
    </source>
</evidence>
<feature type="transmembrane region" description="Helical" evidence="22">
    <location>
        <begin position="472"/>
        <end position="491"/>
    </location>
</feature>
<dbReference type="GO" id="GO:0006882">
    <property type="term" value="P:intracellular zinc ion homeostasis"/>
    <property type="evidence" value="ECO:0007669"/>
    <property type="project" value="InterPro"/>
</dbReference>